<evidence type="ECO:0000256" key="2">
    <source>
        <dbReference type="HAMAP-Rule" id="MF_00973"/>
    </source>
</evidence>
<reference evidence="3" key="1">
    <citation type="submission" date="2020-04" db="EMBL/GenBank/DDBJ databases">
        <authorList>
            <person name="Zhang T."/>
        </authorList>
    </citation>
    <scope>NUCLEOTIDE SEQUENCE</scope>
    <source>
        <strain evidence="3">HKST-UBA09</strain>
    </source>
</reference>
<dbReference type="GO" id="GO:0008360">
    <property type="term" value="P:regulation of cell shape"/>
    <property type="evidence" value="ECO:0007669"/>
    <property type="project" value="UniProtKB-UniRule"/>
</dbReference>
<dbReference type="GO" id="GO:0043743">
    <property type="term" value="F:LPPG:FO 2-phospho-L-lactate transferase activity"/>
    <property type="evidence" value="ECO:0007669"/>
    <property type="project" value="InterPro"/>
</dbReference>
<dbReference type="InterPro" id="IPR038136">
    <property type="entry name" value="CofD-like_dom_sf"/>
</dbReference>
<comment type="function">
    <text evidence="2">Required for morphogenesis under gluconeogenic growth conditions.</text>
</comment>
<dbReference type="PANTHER" id="PTHR30135:SF3">
    <property type="entry name" value="GLUCONEOGENESIS FACTOR-RELATED"/>
    <property type="match status" value="1"/>
</dbReference>
<dbReference type="InterPro" id="IPR002882">
    <property type="entry name" value="CofD"/>
</dbReference>
<sequence>MNKKVVVIGGGTGSYTILSGLKELENIEITAIVASTDSGGSTGRLRDEFGYLPVGDIRQCLVALAENSEEQRILQKLFTYRFDKGGNGLEGHNFGNLFMTALREIVGNELIAIKYIEKILNIKGKVYPVTLDDCQLVAEYENGEVVIGESNIDEPQYPHDGRLKISKLSTKPKSETHAKVIDSIKQADLIIIGPGDLYTSIIANFIIDGVRDAIKKSSAKKIYISNLVTKFGQTFDFKLSDHLNEVEKYSTKMDYILVNSKPLSREILKKYKLENAYPVVNDLLNDGRIILTDLLATEKIKTIKGDILKRSLIRHDSVKIASTIKEFL</sequence>
<comment type="caution">
    <text evidence="3">The sequence shown here is derived from an EMBL/GenBank/DDBJ whole genome shotgun (WGS) entry which is preliminary data.</text>
</comment>
<dbReference type="PANTHER" id="PTHR30135">
    <property type="entry name" value="UNCHARACTERIZED PROTEIN YVCK-RELATED"/>
    <property type="match status" value="1"/>
</dbReference>
<comment type="similarity">
    <text evidence="2">Belongs to the gluconeogenesis factor family.</text>
</comment>
<protein>
    <recommendedName>
        <fullName evidence="2">Putative gluconeogenesis factor</fullName>
    </recommendedName>
</protein>
<name>A0A955LA46_9BACT</name>
<evidence type="ECO:0000256" key="1">
    <source>
        <dbReference type="ARBA" id="ARBA00022490"/>
    </source>
</evidence>
<dbReference type="AlphaFoldDB" id="A0A955LA46"/>
<gene>
    <name evidence="3" type="ORF">KC669_00365</name>
</gene>
<dbReference type="EMBL" id="JAGQLF010000003">
    <property type="protein sequence ID" value="MCA9386467.1"/>
    <property type="molecule type" value="Genomic_DNA"/>
</dbReference>
<dbReference type="Pfam" id="PF01933">
    <property type="entry name" value="CofD"/>
    <property type="match status" value="1"/>
</dbReference>
<dbReference type="InterPro" id="IPR010119">
    <property type="entry name" value="Gluconeogen_factor"/>
</dbReference>
<dbReference type="NCBIfam" id="TIGR01826">
    <property type="entry name" value="CofD_related"/>
    <property type="match status" value="1"/>
</dbReference>
<reference evidence="3" key="2">
    <citation type="journal article" date="2021" name="Microbiome">
        <title>Successional dynamics and alternative stable states in a saline activated sludge microbial community over 9 years.</title>
        <authorList>
            <person name="Wang Y."/>
            <person name="Ye J."/>
            <person name="Ju F."/>
            <person name="Liu L."/>
            <person name="Boyd J.A."/>
            <person name="Deng Y."/>
            <person name="Parks D.H."/>
            <person name="Jiang X."/>
            <person name="Yin X."/>
            <person name="Woodcroft B.J."/>
            <person name="Tyson G.W."/>
            <person name="Hugenholtz P."/>
            <person name="Polz M.F."/>
            <person name="Zhang T."/>
        </authorList>
    </citation>
    <scope>NUCLEOTIDE SEQUENCE</scope>
    <source>
        <strain evidence="3">HKST-UBA09</strain>
    </source>
</reference>
<dbReference type="SUPFAM" id="SSF142338">
    <property type="entry name" value="CofD-like"/>
    <property type="match status" value="1"/>
</dbReference>
<dbReference type="GO" id="GO:0005737">
    <property type="term" value="C:cytoplasm"/>
    <property type="evidence" value="ECO:0007669"/>
    <property type="project" value="UniProtKB-SubCell"/>
</dbReference>
<dbReference type="HAMAP" id="MF_00973">
    <property type="entry name" value="Gluconeogen_factor"/>
    <property type="match status" value="1"/>
</dbReference>
<comment type="subcellular location">
    <subcellularLocation>
        <location evidence="2">Cytoplasm</location>
    </subcellularLocation>
</comment>
<accession>A0A955LA46</accession>
<dbReference type="Proteomes" id="UP000714915">
    <property type="component" value="Unassembled WGS sequence"/>
</dbReference>
<proteinExistence type="inferred from homology"/>
<evidence type="ECO:0000313" key="3">
    <source>
        <dbReference type="EMBL" id="MCA9386467.1"/>
    </source>
</evidence>
<organism evidence="3 4">
    <name type="scientific">Candidatus Dojkabacteria bacterium</name>
    <dbReference type="NCBI Taxonomy" id="2099670"/>
    <lineage>
        <taxon>Bacteria</taxon>
        <taxon>Candidatus Dojkabacteria</taxon>
    </lineage>
</organism>
<keyword evidence="1 2" id="KW-0963">Cytoplasm</keyword>
<dbReference type="Gene3D" id="3.40.50.10680">
    <property type="entry name" value="CofD-like domains"/>
    <property type="match status" value="1"/>
</dbReference>
<evidence type="ECO:0000313" key="4">
    <source>
        <dbReference type="Proteomes" id="UP000714915"/>
    </source>
</evidence>
<dbReference type="CDD" id="cd07187">
    <property type="entry name" value="YvcK_like"/>
    <property type="match status" value="1"/>
</dbReference>